<reference evidence="2" key="1">
    <citation type="submission" date="2023-06" db="EMBL/GenBank/DDBJ databases">
        <title>Genome-scale phylogeny and comparative genomics of the fungal order Sordariales.</title>
        <authorList>
            <consortium name="Lawrence Berkeley National Laboratory"/>
            <person name="Hensen N."/>
            <person name="Bonometti L."/>
            <person name="Westerberg I."/>
            <person name="Brannstrom I.O."/>
            <person name="Guillou S."/>
            <person name="Cros-Aarteil S."/>
            <person name="Calhoun S."/>
            <person name="Haridas S."/>
            <person name="Kuo A."/>
            <person name="Mondo S."/>
            <person name="Pangilinan J."/>
            <person name="Riley R."/>
            <person name="Labutti K."/>
            <person name="Andreopoulos B."/>
            <person name="Lipzen A."/>
            <person name="Chen C."/>
            <person name="Yanf M."/>
            <person name="Daum C."/>
            <person name="Ng V."/>
            <person name="Clum A."/>
            <person name="Steindorff A."/>
            <person name="Ohm R."/>
            <person name="Martin F."/>
            <person name="Silar P."/>
            <person name="Natvig D."/>
            <person name="Lalanne C."/>
            <person name="Gautier V."/>
            <person name="Ament-Velasquez S.L."/>
            <person name="Kruys A."/>
            <person name="Hutchinson M.I."/>
            <person name="Powell A.J."/>
            <person name="Barry K."/>
            <person name="Miller A.N."/>
            <person name="Grigoriev I.V."/>
            <person name="Debuchy R."/>
            <person name="Gladieux P."/>
            <person name="Thoren M.H."/>
            <person name="Johannesson H."/>
        </authorList>
    </citation>
    <scope>NUCLEOTIDE SEQUENCE</scope>
    <source>
        <strain evidence="2">SMH2532-1</strain>
    </source>
</reference>
<gene>
    <name evidence="2" type="ORF">B0T16DRAFT_421335</name>
</gene>
<feature type="compositionally biased region" description="Basic and acidic residues" evidence="1">
    <location>
        <begin position="202"/>
        <end position="214"/>
    </location>
</feature>
<feature type="region of interest" description="Disordered" evidence="1">
    <location>
        <begin position="1"/>
        <end position="44"/>
    </location>
</feature>
<feature type="compositionally biased region" description="Gly residues" evidence="1">
    <location>
        <begin position="483"/>
        <end position="501"/>
    </location>
</feature>
<feature type="region of interest" description="Disordered" evidence="1">
    <location>
        <begin position="473"/>
        <end position="511"/>
    </location>
</feature>
<feature type="region of interest" description="Disordered" evidence="1">
    <location>
        <begin position="177"/>
        <end position="368"/>
    </location>
</feature>
<feature type="compositionally biased region" description="Basic residues" evidence="1">
    <location>
        <begin position="258"/>
        <end position="269"/>
    </location>
</feature>
<evidence type="ECO:0000256" key="1">
    <source>
        <dbReference type="SAM" id="MobiDB-lite"/>
    </source>
</evidence>
<proteinExistence type="predicted"/>
<dbReference type="AlphaFoldDB" id="A0AA39XRW2"/>
<sequence>MFGFRPMETILESTPSNPNSNPQSPITATNMTSNNNTQDRDRDLERDQSLDALLRSLGRPTKDSDLFPLDLPLRSSSVSKATPSRKPSQRVREWMNIKRSNTVRTAKIAEAVSPTTGRHRINIAHLGGGRVGSEEIQPAITVGLTPRLVRPQRSRAGSDSAESRMTQWIDLYPEAFESFSPPLPAENPPSQTSKPTATSTTRQEEPRRGRKDPEPQADIPELDSEEQSGLRPAPLRTPTRKETPEAEPASTPSERHETRRARSTSRKRVASPSAPGPSKANTNVTTAAAAATPKEDRRTDDNKTGPGHVRKNSKWKPLPQLPSQTASPASAAAATLEKPKTPAPSDISALSAPELATPPLTPESERSELVKIVAIGVDRDRSGGHGHGHGGNMTPVSEVDAIDTHTSANANTGGVSRNNSASTTGSITARYTREERIWLHSNYRGEAPFLQAWGLDIKKEEDRAEGIRMVRELMSAEANPGSRGNGDGARGGRGPYQGGGEDWSQARYELS</sequence>
<evidence type="ECO:0000313" key="3">
    <source>
        <dbReference type="Proteomes" id="UP001174936"/>
    </source>
</evidence>
<comment type="caution">
    <text evidence="2">The sequence shown here is derived from an EMBL/GenBank/DDBJ whole genome shotgun (WGS) entry which is preliminary data.</text>
</comment>
<feature type="compositionally biased region" description="Low complexity" evidence="1">
    <location>
        <begin position="13"/>
        <end position="25"/>
    </location>
</feature>
<dbReference type="Proteomes" id="UP001174936">
    <property type="component" value="Unassembled WGS sequence"/>
</dbReference>
<evidence type="ECO:0000313" key="2">
    <source>
        <dbReference type="EMBL" id="KAK0638546.1"/>
    </source>
</evidence>
<feature type="compositionally biased region" description="Polar residues" evidence="1">
    <location>
        <begin position="188"/>
        <end position="201"/>
    </location>
</feature>
<feature type="compositionally biased region" description="Low complexity" evidence="1">
    <location>
        <begin position="280"/>
        <end position="292"/>
    </location>
</feature>
<protein>
    <submittedName>
        <fullName evidence="2">Uncharacterized protein</fullName>
    </submittedName>
</protein>
<name>A0AA39XRW2_9PEZI</name>
<organism evidence="2 3">
    <name type="scientific">Cercophora newfieldiana</name>
    <dbReference type="NCBI Taxonomy" id="92897"/>
    <lineage>
        <taxon>Eukaryota</taxon>
        <taxon>Fungi</taxon>
        <taxon>Dikarya</taxon>
        <taxon>Ascomycota</taxon>
        <taxon>Pezizomycotina</taxon>
        <taxon>Sordariomycetes</taxon>
        <taxon>Sordariomycetidae</taxon>
        <taxon>Sordariales</taxon>
        <taxon>Lasiosphaeriaceae</taxon>
        <taxon>Cercophora</taxon>
    </lineage>
</organism>
<feature type="compositionally biased region" description="Low complexity" evidence="1">
    <location>
        <begin position="321"/>
        <end position="336"/>
    </location>
</feature>
<feature type="compositionally biased region" description="Polar residues" evidence="1">
    <location>
        <begin position="26"/>
        <end position="37"/>
    </location>
</feature>
<dbReference type="EMBL" id="JAULSV010000007">
    <property type="protein sequence ID" value="KAK0638546.1"/>
    <property type="molecule type" value="Genomic_DNA"/>
</dbReference>
<accession>A0AA39XRW2</accession>
<keyword evidence="3" id="KW-1185">Reference proteome</keyword>
<feature type="compositionally biased region" description="Basic and acidic residues" evidence="1">
    <location>
        <begin position="293"/>
        <end position="303"/>
    </location>
</feature>